<gene>
    <name evidence="2" type="ORF">AOPFMNJM_1935</name>
</gene>
<protein>
    <recommendedName>
        <fullName evidence="4">Amino acid transporter protein</fullName>
    </recommendedName>
</protein>
<reference evidence="2" key="1">
    <citation type="journal article" date="2021" name="Front. Microbiol.">
        <title>Comprehensive Comparative Genomics and Phenotyping of Methylobacterium Species.</title>
        <authorList>
            <person name="Alessa O."/>
            <person name="Ogura Y."/>
            <person name="Fujitani Y."/>
            <person name="Takami H."/>
            <person name="Hayashi T."/>
            <person name="Sahin N."/>
            <person name="Tani A."/>
        </authorList>
    </citation>
    <scope>NUCLEOTIDE SEQUENCE</scope>
    <source>
        <strain evidence="2">LMG 23639</strain>
    </source>
</reference>
<accession>A0ABQ4SVW1</accession>
<evidence type="ECO:0008006" key="4">
    <source>
        <dbReference type="Google" id="ProtNLM"/>
    </source>
</evidence>
<name>A0ABQ4SVW1_9HYPH</name>
<keyword evidence="3" id="KW-1185">Reference proteome</keyword>
<dbReference type="Proteomes" id="UP001055102">
    <property type="component" value="Unassembled WGS sequence"/>
</dbReference>
<keyword evidence="1" id="KW-0472">Membrane</keyword>
<keyword evidence="1" id="KW-0812">Transmembrane</keyword>
<dbReference type="EMBL" id="BPQR01000031">
    <property type="protein sequence ID" value="GJE06613.1"/>
    <property type="molecule type" value="Genomic_DNA"/>
</dbReference>
<feature type="transmembrane region" description="Helical" evidence="1">
    <location>
        <begin position="45"/>
        <end position="67"/>
    </location>
</feature>
<reference evidence="2" key="2">
    <citation type="submission" date="2021-08" db="EMBL/GenBank/DDBJ databases">
        <authorList>
            <person name="Tani A."/>
            <person name="Ola A."/>
            <person name="Ogura Y."/>
            <person name="Katsura K."/>
            <person name="Hayashi T."/>
        </authorList>
    </citation>
    <scope>NUCLEOTIDE SEQUENCE</scope>
    <source>
        <strain evidence="2">LMG 23639</strain>
    </source>
</reference>
<evidence type="ECO:0000313" key="3">
    <source>
        <dbReference type="Proteomes" id="UP001055102"/>
    </source>
</evidence>
<evidence type="ECO:0000313" key="2">
    <source>
        <dbReference type="EMBL" id="GJE06613.1"/>
    </source>
</evidence>
<keyword evidence="1" id="KW-1133">Transmembrane helix</keyword>
<dbReference type="RefSeq" id="WP_238275388.1">
    <property type="nucleotide sequence ID" value="NZ_BPQR01000031.1"/>
</dbReference>
<evidence type="ECO:0000256" key="1">
    <source>
        <dbReference type="SAM" id="Phobius"/>
    </source>
</evidence>
<sequence>MSAVHNEQTKLLATALNNVAVAFVVVGFVTPVIALSFGVSNAPPFQSATALFVVLWLSTGVCLHWAARRALRSLKP</sequence>
<comment type="caution">
    <text evidence="2">The sequence shown here is derived from an EMBL/GenBank/DDBJ whole genome shotgun (WGS) entry which is preliminary data.</text>
</comment>
<proteinExistence type="predicted"/>
<feature type="transmembrane region" description="Helical" evidence="1">
    <location>
        <begin position="12"/>
        <end position="39"/>
    </location>
</feature>
<organism evidence="2 3">
    <name type="scientific">Methylobacterium jeotgali</name>
    <dbReference type="NCBI Taxonomy" id="381630"/>
    <lineage>
        <taxon>Bacteria</taxon>
        <taxon>Pseudomonadati</taxon>
        <taxon>Pseudomonadota</taxon>
        <taxon>Alphaproteobacteria</taxon>
        <taxon>Hyphomicrobiales</taxon>
        <taxon>Methylobacteriaceae</taxon>
        <taxon>Methylobacterium</taxon>
    </lineage>
</organism>